<dbReference type="PANTHER" id="PTHR31412">
    <property type="entry name" value="ZINC METALLOPROTEASE EGY1"/>
    <property type="match status" value="1"/>
</dbReference>
<keyword evidence="13" id="KW-1185">Reference proteome</keyword>
<keyword evidence="5 10" id="KW-0812">Transmembrane</keyword>
<dbReference type="RefSeq" id="WP_150903577.1">
    <property type="nucleotide sequence ID" value="NZ_VTWT01000004.1"/>
</dbReference>
<keyword evidence="8 10" id="KW-1133">Transmembrane helix</keyword>
<comment type="cofactor">
    <cofactor evidence="1">
        <name>Zn(2+)</name>
        <dbReference type="ChEBI" id="CHEBI:29105"/>
    </cofactor>
</comment>
<evidence type="ECO:0000256" key="4">
    <source>
        <dbReference type="ARBA" id="ARBA00022670"/>
    </source>
</evidence>
<evidence type="ECO:0000256" key="1">
    <source>
        <dbReference type="ARBA" id="ARBA00001947"/>
    </source>
</evidence>
<keyword evidence="4 12" id="KW-0645">Protease</keyword>
<dbReference type="InterPro" id="IPR008915">
    <property type="entry name" value="Peptidase_M50"/>
</dbReference>
<sequence length="379" mass="43528">MSFRKFWRYGLHLFLFLLTLVTTTLAGTEWMHDKLFFFSKRGFNIQGWMSKEEVFQGLAFSVSFLGVLTVHEFGHYLTARFYRIRVTLPYYIPMFFGITNSIGTMGAFIKIKERIFSRKEFFDVGIAGPLAGLVVALPLLFYGYTHLPPPEHIFSIHPEYQKYGLDYAAYVYQNTENQLYLGKSLLTLFFEKFVADPALLPPKYELIHYPFILAGYLSLFFTALNLLPIGQLDGGHVLYGLLGYKRFNQIAPFIFVLFIGYAGLGIITPKLNLISDYWKWITYVFYLLLVFQKIVPEKPQVLLLTAGVIGFQLAFSYVFPGIDGYNGWLVFGLILSRMLGVHHPPCPDESPLSKGRKVLGWIAMLFFVLCFSPQPFVLE</sequence>
<dbReference type="EMBL" id="VTWT01000004">
    <property type="protein sequence ID" value="KAA9338943.1"/>
    <property type="molecule type" value="Genomic_DNA"/>
</dbReference>
<evidence type="ECO:0000256" key="3">
    <source>
        <dbReference type="ARBA" id="ARBA00007931"/>
    </source>
</evidence>
<keyword evidence="6" id="KW-0378">Hydrolase</keyword>
<evidence type="ECO:0000256" key="6">
    <source>
        <dbReference type="ARBA" id="ARBA00022801"/>
    </source>
</evidence>
<evidence type="ECO:0000259" key="11">
    <source>
        <dbReference type="Pfam" id="PF02163"/>
    </source>
</evidence>
<feature type="transmembrane region" description="Helical" evidence="10">
    <location>
        <begin position="250"/>
        <end position="271"/>
    </location>
</feature>
<gene>
    <name evidence="12" type="ORF">F0P94_09130</name>
</gene>
<protein>
    <submittedName>
        <fullName evidence="12">Site-2 protease family protein</fullName>
    </submittedName>
</protein>
<dbReference type="PANTHER" id="PTHR31412:SF0">
    <property type="entry name" value="ZINC METALLOPROTEASE EGY1, CHLOROPLASTIC-RELATED"/>
    <property type="match status" value="1"/>
</dbReference>
<accession>A0A5N1J315</accession>
<evidence type="ECO:0000256" key="9">
    <source>
        <dbReference type="ARBA" id="ARBA00023136"/>
    </source>
</evidence>
<reference evidence="12 13" key="1">
    <citation type="submission" date="2019-09" db="EMBL/GenBank/DDBJ databases">
        <title>Genome sequence of Adhaeribacter sp. M2.</title>
        <authorList>
            <person name="Srinivasan S."/>
        </authorList>
    </citation>
    <scope>NUCLEOTIDE SEQUENCE [LARGE SCALE GENOMIC DNA]</scope>
    <source>
        <strain evidence="12 13">M2</strain>
    </source>
</reference>
<keyword evidence="9 10" id="KW-0472">Membrane</keyword>
<dbReference type="GO" id="GO:0016020">
    <property type="term" value="C:membrane"/>
    <property type="evidence" value="ECO:0007669"/>
    <property type="project" value="UniProtKB-SubCell"/>
</dbReference>
<feature type="domain" description="Peptidase M50" evidence="11">
    <location>
        <begin position="59"/>
        <end position="249"/>
    </location>
</feature>
<feature type="transmembrane region" description="Helical" evidence="10">
    <location>
        <begin position="277"/>
        <end position="294"/>
    </location>
</feature>
<feature type="transmembrane region" description="Helical" evidence="10">
    <location>
        <begin position="301"/>
        <end position="319"/>
    </location>
</feature>
<organism evidence="12 13">
    <name type="scientific">Adhaeribacter soli</name>
    <dbReference type="NCBI Taxonomy" id="2607655"/>
    <lineage>
        <taxon>Bacteria</taxon>
        <taxon>Pseudomonadati</taxon>
        <taxon>Bacteroidota</taxon>
        <taxon>Cytophagia</taxon>
        <taxon>Cytophagales</taxon>
        <taxon>Hymenobacteraceae</taxon>
        <taxon>Adhaeribacter</taxon>
    </lineage>
</organism>
<evidence type="ECO:0000256" key="2">
    <source>
        <dbReference type="ARBA" id="ARBA00004141"/>
    </source>
</evidence>
<proteinExistence type="inferred from homology"/>
<dbReference type="GO" id="GO:0006508">
    <property type="term" value="P:proteolysis"/>
    <property type="evidence" value="ECO:0007669"/>
    <property type="project" value="UniProtKB-KW"/>
</dbReference>
<dbReference type="Proteomes" id="UP000326570">
    <property type="component" value="Unassembled WGS sequence"/>
</dbReference>
<dbReference type="CDD" id="cd06160">
    <property type="entry name" value="S2P-M50_like_2"/>
    <property type="match status" value="1"/>
</dbReference>
<evidence type="ECO:0000256" key="5">
    <source>
        <dbReference type="ARBA" id="ARBA00022692"/>
    </source>
</evidence>
<comment type="subcellular location">
    <subcellularLocation>
        <location evidence="2">Membrane</location>
        <topology evidence="2">Multi-pass membrane protein</topology>
    </subcellularLocation>
</comment>
<dbReference type="InterPro" id="IPR044838">
    <property type="entry name" value="EGY1-like"/>
</dbReference>
<comment type="similarity">
    <text evidence="3">Belongs to the peptidase M50B family.</text>
</comment>
<comment type="caution">
    <text evidence="12">The sequence shown here is derived from an EMBL/GenBank/DDBJ whole genome shotgun (WGS) entry which is preliminary data.</text>
</comment>
<evidence type="ECO:0000256" key="10">
    <source>
        <dbReference type="SAM" id="Phobius"/>
    </source>
</evidence>
<keyword evidence="7" id="KW-0809">Transit peptide</keyword>
<evidence type="ECO:0000313" key="13">
    <source>
        <dbReference type="Proteomes" id="UP000326570"/>
    </source>
</evidence>
<feature type="transmembrane region" description="Helical" evidence="10">
    <location>
        <begin position="121"/>
        <end position="144"/>
    </location>
</feature>
<dbReference type="Pfam" id="PF02163">
    <property type="entry name" value="Peptidase_M50"/>
    <property type="match status" value="1"/>
</dbReference>
<feature type="transmembrane region" description="Helical" evidence="10">
    <location>
        <begin position="207"/>
        <end position="229"/>
    </location>
</feature>
<dbReference type="AlphaFoldDB" id="A0A5N1J315"/>
<feature type="transmembrane region" description="Helical" evidence="10">
    <location>
        <begin position="358"/>
        <end position="377"/>
    </location>
</feature>
<evidence type="ECO:0000256" key="8">
    <source>
        <dbReference type="ARBA" id="ARBA00022989"/>
    </source>
</evidence>
<feature type="transmembrane region" description="Helical" evidence="10">
    <location>
        <begin position="90"/>
        <end position="109"/>
    </location>
</feature>
<name>A0A5N1J315_9BACT</name>
<dbReference type="GO" id="GO:0008233">
    <property type="term" value="F:peptidase activity"/>
    <property type="evidence" value="ECO:0007669"/>
    <property type="project" value="UniProtKB-KW"/>
</dbReference>
<evidence type="ECO:0000256" key="7">
    <source>
        <dbReference type="ARBA" id="ARBA00022946"/>
    </source>
</evidence>
<evidence type="ECO:0000313" key="12">
    <source>
        <dbReference type="EMBL" id="KAA9338943.1"/>
    </source>
</evidence>